<organism evidence="1 2">
    <name type="scientific">Paraclostridium bifermentans ATCC 638 = DSM 14991</name>
    <dbReference type="NCBI Taxonomy" id="1233171"/>
    <lineage>
        <taxon>Bacteria</taxon>
        <taxon>Bacillati</taxon>
        <taxon>Bacillota</taxon>
        <taxon>Clostridia</taxon>
        <taxon>Peptostreptococcales</taxon>
        <taxon>Peptostreptococcaceae</taxon>
        <taxon>Paraclostridium</taxon>
    </lineage>
</organism>
<dbReference type="AlphaFoldDB" id="T4V7P0"/>
<proteinExistence type="predicted"/>
<sequence length="75" mass="8493">MNKIYILEGKNGEVLAILSNREDKTYSQFREECTEAAEESNNDFYSVKDILVSMYGYEVVDVVGGFETNKKKGAI</sequence>
<evidence type="ECO:0000313" key="1">
    <source>
        <dbReference type="EMBL" id="EQK39739.1"/>
    </source>
</evidence>
<name>T4V7P0_PARBF</name>
<dbReference type="RefSeq" id="WP_021434495.1">
    <property type="nucleotide sequence ID" value="NZ_AVNC01000023.1"/>
</dbReference>
<gene>
    <name evidence="1" type="ORF">C672_3595</name>
</gene>
<accession>T4V7P0</accession>
<evidence type="ECO:0000313" key="2">
    <source>
        <dbReference type="Proteomes" id="UP000015688"/>
    </source>
</evidence>
<comment type="caution">
    <text evidence="1">The sequence shown here is derived from an EMBL/GenBank/DDBJ whole genome shotgun (WGS) entry which is preliminary data.</text>
</comment>
<dbReference type="EMBL" id="AVNC01000023">
    <property type="protein sequence ID" value="EQK39739.1"/>
    <property type="molecule type" value="Genomic_DNA"/>
</dbReference>
<dbReference type="PATRIC" id="fig|1233171.3.peg.3462"/>
<dbReference type="Proteomes" id="UP000015688">
    <property type="component" value="Unassembled WGS sequence"/>
</dbReference>
<reference evidence="1 2" key="1">
    <citation type="submission" date="2013-06" db="EMBL/GenBank/DDBJ databases">
        <authorList>
            <person name="Walk S."/>
            <person name="Aronoff D."/>
            <person name="Young V.Y."/>
            <person name="Marsh J."/>
            <person name="Harrison L."/>
            <person name="Daugherty S.C."/>
            <person name="Shefchek K.A."/>
            <person name="Hine E.E."/>
            <person name="Tallon L.J."/>
            <person name="Sadzewicz L.K."/>
            <person name="Rasko D.A."/>
        </authorList>
    </citation>
    <scope>NUCLEOTIDE SEQUENCE [LARGE SCALE GENOMIC DNA]</scope>
    <source>
        <strain evidence="1 2">ATCC 638</strain>
    </source>
</reference>
<protein>
    <submittedName>
        <fullName evidence="1">Uncharacterized protein</fullName>
    </submittedName>
</protein>